<protein>
    <submittedName>
        <fullName evidence="5">Aldehyde dehydrogenase family protein</fullName>
    </submittedName>
</protein>
<dbReference type="InterPro" id="IPR016163">
    <property type="entry name" value="Ald_DH_C"/>
</dbReference>
<evidence type="ECO:0000256" key="1">
    <source>
        <dbReference type="ARBA" id="ARBA00023002"/>
    </source>
</evidence>
<dbReference type="Proteomes" id="UP001597502">
    <property type="component" value="Unassembled WGS sequence"/>
</dbReference>
<keyword evidence="1 3" id="KW-0560">Oxidoreductase</keyword>
<evidence type="ECO:0000256" key="3">
    <source>
        <dbReference type="RuleBase" id="RU003345"/>
    </source>
</evidence>
<feature type="domain" description="Aldehyde dehydrogenase" evidence="4">
    <location>
        <begin position="31"/>
        <end position="494"/>
    </location>
</feature>
<dbReference type="SUPFAM" id="SSF53720">
    <property type="entry name" value="ALDH-like"/>
    <property type="match status" value="1"/>
</dbReference>
<dbReference type="InterPro" id="IPR015590">
    <property type="entry name" value="Aldehyde_DH_dom"/>
</dbReference>
<gene>
    <name evidence="5" type="ORF">ACFSUO_01840</name>
</gene>
<dbReference type="Gene3D" id="3.40.605.10">
    <property type="entry name" value="Aldehyde Dehydrogenase, Chain A, domain 1"/>
    <property type="match status" value="1"/>
</dbReference>
<proteinExistence type="inferred from homology"/>
<comment type="caution">
    <text evidence="5">The sequence shown here is derived from an EMBL/GenBank/DDBJ whole genome shotgun (WGS) entry which is preliminary data.</text>
</comment>
<dbReference type="EMBL" id="JBHUNA010000003">
    <property type="protein sequence ID" value="MFD2759729.1"/>
    <property type="molecule type" value="Genomic_DNA"/>
</dbReference>
<dbReference type="InterPro" id="IPR016161">
    <property type="entry name" value="Ald_DH/histidinol_DH"/>
</dbReference>
<evidence type="ECO:0000313" key="6">
    <source>
        <dbReference type="Proteomes" id="UP001597502"/>
    </source>
</evidence>
<accession>A0ABW5V4I5</accession>
<reference evidence="6" key="1">
    <citation type="journal article" date="2019" name="Int. J. Syst. Evol. Microbiol.">
        <title>The Global Catalogue of Microorganisms (GCM) 10K type strain sequencing project: providing services to taxonomists for standard genome sequencing and annotation.</title>
        <authorList>
            <consortium name="The Broad Institute Genomics Platform"/>
            <consortium name="The Broad Institute Genome Sequencing Center for Infectious Disease"/>
            <person name="Wu L."/>
            <person name="Ma J."/>
        </authorList>
    </citation>
    <scope>NUCLEOTIDE SEQUENCE [LARGE SCALE GENOMIC DNA]</scope>
    <source>
        <strain evidence="6">TISTR 1535</strain>
    </source>
</reference>
<sequence length="508" mass="55499">MVSTVTAEAVTEVGAMKRDHYSMIINGERVESNSSETFETFDPAKGEVLATVVKGNQEDAEKAVKAARNAFEKGKWSNKYPVGKRARILNKIAAIMRERFNELIEMEVLNSGKSMSAAQVQVNQSIEVFEFYAGAIVGHRGSVNNMPNGFFNYTHKEPVGVCAQIIPWNYPMMMASWKIAPAIAAGCTVVIKPASLTPITALILNEICHEAGVPEGVVNTVPGSGRVVGDYLVEHKNINKVAFTGSTPTGKDIMQKSSDTLKRVTLELGGKSPNIVFEDADLDAAVPGSLFGIFFNTGQSCEARSRMFVHESIYDDFMEQFIAKTKKLQSGNPFDKGTHLGSIISQNQLDIIDGYVQSAREDGATIATGGNVMKIDGFENGYWYEPTVITDVTPDMKAVKEEIFGPVVVVEKFTDEKEVIQRANDTDYGLGSAIWTKDQGRATRVSHQIKAGIVMVNNPFSAFPGTPFGGYKQSGFGRELTVETLDLYMEDKSVLSYYGPKPLNPFGV</sequence>
<dbReference type="InterPro" id="IPR016162">
    <property type="entry name" value="Ald_DH_N"/>
</dbReference>
<name>A0ABW5V4I5_9BACI</name>
<dbReference type="RefSeq" id="WP_382390490.1">
    <property type="nucleotide sequence ID" value="NZ_JBHUNA010000003.1"/>
</dbReference>
<dbReference type="Pfam" id="PF00171">
    <property type="entry name" value="Aldedh"/>
    <property type="match status" value="1"/>
</dbReference>
<keyword evidence="6" id="KW-1185">Reference proteome</keyword>
<evidence type="ECO:0000256" key="2">
    <source>
        <dbReference type="PROSITE-ProRule" id="PRU10007"/>
    </source>
</evidence>
<dbReference type="PROSITE" id="PS00687">
    <property type="entry name" value="ALDEHYDE_DEHYDR_GLU"/>
    <property type="match status" value="1"/>
</dbReference>
<organism evidence="5 6">
    <name type="scientific">Lentibacillus juripiscarius</name>
    <dbReference type="NCBI Taxonomy" id="257446"/>
    <lineage>
        <taxon>Bacteria</taxon>
        <taxon>Bacillati</taxon>
        <taxon>Bacillota</taxon>
        <taxon>Bacilli</taxon>
        <taxon>Bacillales</taxon>
        <taxon>Bacillaceae</taxon>
        <taxon>Lentibacillus</taxon>
    </lineage>
</organism>
<evidence type="ECO:0000259" key="4">
    <source>
        <dbReference type="Pfam" id="PF00171"/>
    </source>
</evidence>
<feature type="active site" evidence="2">
    <location>
        <position position="267"/>
    </location>
</feature>
<evidence type="ECO:0000313" key="5">
    <source>
        <dbReference type="EMBL" id="MFD2759729.1"/>
    </source>
</evidence>
<comment type="similarity">
    <text evidence="3">Belongs to the aldehyde dehydrogenase family.</text>
</comment>
<dbReference type="InterPro" id="IPR029510">
    <property type="entry name" value="Ald_DH_CS_GLU"/>
</dbReference>
<dbReference type="PANTHER" id="PTHR11699">
    <property type="entry name" value="ALDEHYDE DEHYDROGENASE-RELATED"/>
    <property type="match status" value="1"/>
</dbReference>
<dbReference type="Gene3D" id="3.40.309.10">
    <property type="entry name" value="Aldehyde Dehydrogenase, Chain A, domain 2"/>
    <property type="match status" value="1"/>
</dbReference>